<evidence type="ECO:0000313" key="4">
    <source>
        <dbReference type="Proteomes" id="UP000002194"/>
    </source>
</evidence>
<evidence type="ECO:0000313" key="3">
    <source>
        <dbReference type="EMBL" id="AAS95599.1"/>
    </source>
</evidence>
<dbReference type="InterPro" id="IPR006528">
    <property type="entry name" value="Phage_head_morphogenesis_dom"/>
</dbReference>
<sequence length="433" mass="47995">MPPSITELTVKPLPPEEALAFWRDKTPITAEVFKSLEAGARARAFAVVGLARLDQVSALQTALADALEQGETLASFQKRAAAIIEEAGWKGRRVENIFRTNVQQAYQAGRYVQMRRASKARPYWQYVAVQDRRTRPAHAVLDGKVYPADHEFWNAHYPPNGFQCRCTVRSLSPRQVEAERLTVERNMPGPQVWTDAKTGMEHFVNMPGPDRGFAGNPGKDWLQGLAPSPLDDGAVVFPQAPALCRRGGPAFADHDQKGDPCRPPLASLDPRHILPIREADLLPRGLAHTAYVRAFLAEFGLNDMDASTVITLPGVKMPVVISKALLIDKASGEFKVTKEGREAYLRLLARTIKSPYEIWLTPAALAGRRHAALRLIRLFRGKGTTIGGFAVFSLIGRNWHGSTVFNPKGTNTKSMLEYLERQRAGTLLYREGE</sequence>
<keyword evidence="4" id="KW-1185">Reference proteome</keyword>
<dbReference type="Pfam" id="PF18810">
    <property type="entry name" value="PBECR2"/>
    <property type="match status" value="1"/>
</dbReference>
<feature type="domain" description="Phage-Barnase-EndoU-ColicinE5/D-RelE like nuclease 2" evidence="2">
    <location>
        <begin position="294"/>
        <end position="430"/>
    </location>
</feature>
<gene>
    <name evidence="3" type="ordered locus">DVU_1119</name>
</gene>
<dbReference type="InterPro" id="IPR041110">
    <property type="entry name" value="PBECR2"/>
</dbReference>
<accession>Q72D12</accession>
<proteinExistence type="predicted"/>
<dbReference type="Pfam" id="PF04233">
    <property type="entry name" value="Phage_Mu_F"/>
    <property type="match status" value="1"/>
</dbReference>
<dbReference type="RefSeq" id="WP_010938418.1">
    <property type="nucleotide sequence ID" value="NC_002937.3"/>
</dbReference>
<dbReference type="NCBIfam" id="TIGR01641">
    <property type="entry name" value="phageSPP1_gp7"/>
    <property type="match status" value="1"/>
</dbReference>
<protein>
    <submittedName>
        <fullName evidence="3">Virion morphogenesis protein</fullName>
    </submittedName>
</protein>
<dbReference type="EnsemblBacteria" id="AAS95599">
    <property type="protein sequence ID" value="AAS95599"/>
    <property type="gene ID" value="DVU_1119"/>
</dbReference>
<dbReference type="PATRIC" id="fig|882.5.peg.1056"/>
<dbReference type="AlphaFoldDB" id="Q72D12"/>
<dbReference type="OrthoDB" id="9813502at2"/>
<dbReference type="eggNOG" id="COG2369">
    <property type="taxonomic scope" value="Bacteria"/>
</dbReference>
<name>Q72D12_NITV2</name>
<dbReference type="KEGG" id="dvu:DVU_1119"/>
<dbReference type="STRING" id="882.DVU_1119"/>
<dbReference type="PaxDb" id="882-DVU_1119"/>
<organism evidence="3 4">
    <name type="scientific">Nitratidesulfovibrio vulgaris (strain ATCC 29579 / DSM 644 / CCUG 34227 / NCIMB 8303 / VKM B-1760 / Hildenborough)</name>
    <name type="common">Desulfovibrio vulgaris</name>
    <dbReference type="NCBI Taxonomy" id="882"/>
    <lineage>
        <taxon>Bacteria</taxon>
        <taxon>Pseudomonadati</taxon>
        <taxon>Thermodesulfobacteriota</taxon>
        <taxon>Desulfovibrionia</taxon>
        <taxon>Desulfovibrionales</taxon>
        <taxon>Desulfovibrionaceae</taxon>
        <taxon>Nitratidesulfovibrio</taxon>
    </lineage>
</organism>
<dbReference type="HOGENOM" id="CLU_044450_3_2_7"/>
<evidence type="ECO:0000259" key="2">
    <source>
        <dbReference type="Pfam" id="PF18810"/>
    </source>
</evidence>
<evidence type="ECO:0000259" key="1">
    <source>
        <dbReference type="Pfam" id="PF04233"/>
    </source>
</evidence>
<dbReference type="PhylomeDB" id="Q72D12"/>
<feature type="domain" description="Phage head morphogenesis" evidence="1">
    <location>
        <begin position="59"/>
        <end position="168"/>
    </location>
</feature>
<reference evidence="3 4" key="1">
    <citation type="journal article" date="2004" name="Nat. Biotechnol.">
        <title>The genome sequence of the anaerobic, sulfate-reducing bacterium Desulfovibrio vulgaris Hildenborough.</title>
        <authorList>
            <person name="Heidelberg J.F."/>
            <person name="Seshadri R."/>
            <person name="Haveman S.A."/>
            <person name="Hemme C.L."/>
            <person name="Paulsen I.T."/>
            <person name="Kolonay J.F."/>
            <person name="Eisen J.A."/>
            <person name="Ward N."/>
            <person name="Methe B."/>
            <person name="Brinkac L.M."/>
            <person name="Daugherty S.C."/>
            <person name="Deboy R.T."/>
            <person name="Dodson R.J."/>
            <person name="Durkin A.S."/>
            <person name="Madupu R."/>
            <person name="Nelson W.C."/>
            <person name="Sullivan S.A."/>
            <person name="Fouts D."/>
            <person name="Haft D.H."/>
            <person name="Selengut J."/>
            <person name="Peterson J.D."/>
            <person name="Davidsen T.M."/>
            <person name="Zafar N."/>
            <person name="Zhou L."/>
            <person name="Radune D."/>
            <person name="Dimitrov G."/>
            <person name="Hance M."/>
            <person name="Tran K."/>
            <person name="Khouri H."/>
            <person name="Gill J."/>
            <person name="Utterback T.R."/>
            <person name="Feldblyum T.V."/>
            <person name="Wall J.D."/>
            <person name="Voordouw G."/>
            <person name="Fraser C.M."/>
        </authorList>
    </citation>
    <scope>NUCLEOTIDE SEQUENCE [LARGE SCALE GENOMIC DNA]</scope>
    <source>
        <strain evidence="4">ATCC 29579 / DSM 644 / NCIMB 8303 / VKM B-1760 / Hildenborough</strain>
    </source>
</reference>
<dbReference type="Proteomes" id="UP000002194">
    <property type="component" value="Chromosome"/>
</dbReference>
<dbReference type="EMBL" id="AE017285">
    <property type="protein sequence ID" value="AAS95599.1"/>
    <property type="molecule type" value="Genomic_DNA"/>
</dbReference>